<evidence type="ECO:0000313" key="2">
    <source>
        <dbReference type="Proteomes" id="UP000261420"/>
    </source>
</evidence>
<organism evidence="1 2">
    <name type="scientific">Seriola dumerili</name>
    <name type="common">Greater amberjack</name>
    <name type="synonym">Caranx dumerili</name>
    <dbReference type="NCBI Taxonomy" id="41447"/>
    <lineage>
        <taxon>Eukaryota</taxon>
        <taxon>Metazoa</taxon>
        <taxon>Chordata</taxon>
        <taxon>Craniata</taxon>
        <taxon>Vertebrata</taxon>
        <taxon>Euteleostomi</taxon>
        <taxon>Actinopterygii</taxon>
        <taxon>Neopterygii</taxon>
        <taxon>Teleostei</taxon>
        <taxon>Neoteleostei</taxon>
        <taxon>Acanthomorphata</taxon>
        <taxon>Carangaria</taxon>
        <taxon>Carangiformes</taxon>
        <taxon>Carangidae</taxon>
        <taxon>Seriola</taxon>
    </lineage>
</organism>
<reference evidence="1" key="1">
    <citation type="submission" date="2025-08" db="UniProtKB">
        <authorList>
            <consortium name="Ensembl"/>
        </authorList>
    </citation>
    <scope>IDENTIFICATION</scope>
</reference>
<protein>
    <submittedName>
        <fullName evidence="1">Uncharacterized protein</fullName>
    </submittedName>
</protein>
<sequence length="86" mass="10363">MWSQSFVFEKYWQTTKIPTSLFFFFPPLCMNLDFLRIPYLQSTYTVHKHYIQNKLYTACQAGVLFKICWECSITVLLNIFFKTNID</sequence>
<name>A0A3B4T7X1_SERDU</name>
<keyword evidence="2" id="KW-1185">Reference proteome</keyword>
<dbReference type="Ensembl" id="ENSSDUT00000002293.1">
    <property type="protein sequence ID" value="ENSSDUP00000002228.1"/>
    <property type="gene ID" value="ENSSDUG00000001731.1"/>
</dbReference>
<dbReference type="AlphaFoldDB" id="A0A3B4T7X1"/>
<proteinExistence type="predicted"/>
<accession>A0A3B4T7X1</accession>
<reference evidence="1" key="2">
    <citation type="submission" date="2025-09" db="UniProtKB">
        <authorList>
            <consortium name="Ensembl"/>
        </authorList>
    </citation>
    <scope>IDENTIFICATION</scope>
</reference>
<dbReference type="Proteomes" id="UP000261420">
    <property type="component" value="Unplaced"/>
</dbReference>
<evidence type="ECO:0000313" key="1">
    <source>
        <dbReference type="Ensembl" id="ENSSDUP00000002228.1"/>
    </source>
</evidence>